<evidence type="ECO:0000313" key="3">
    <source>
        <dbReference type="Proteomes" id="UP001235064"/>
    </source>
</evidence>
<organism evidence="2 3">
    <name type="scientific">Microbacterium candidum</name>
    <dbReference type="NCBI Taxonomy" id="3041922"/>
    <lineage>
        <taxon>Bacteria</taxon>
        <taxon>Bacillati</taxon>
        <taxon>Actinomycetota</taxon>
        <taxon>Actinomycetes</taxon>
        <taxon>Micrococcales</taxon>
        <taxon>Microbacteriaceae</taxon>
        <taxon>Microbacterium</taxon>
    </lineage>
</organism>
<protein>
    <recommendedName>
        <fullName evidence="1">VOC domain-containing protein</fullName>
    </recommendedName>
</protein>
<proteinExistence type="predicted"/>
<gene>
    <name evidence="2" type="ORF">QSV35_07565</name>
</gene>
<evidence type="ECO:0000259" key="1">
    <source>
        <dbReference type="PROSITE" id="PS51819"/>
    </source>
</evidence>
<dbReference type="Gene3D" id="3.10.180.10">
    <property type="entry name" value="2,3-Dihydroxybiphenyl 1,2-Dioxygenase, domain 1"/>
    <property type="match status" value="1"/>
</dbReference>
<dbReference type="SUPFAM" id="SSF54593">
    <property type="entry name" value="Glyoxalase/Bleomycin resistance protein/Dihydroxybiphenyl dioxygenase"/>
    <property type="match status" value="1"/>
</dbReference>
<dbReference type="Proteomes" id="UP001235064">
    <property type="component" value="Unassembled WGS sequence"/>
</dbReference>
<dbReference type="PROSITE" id="PS51819">
    <property type="entry name" value="VOC"/>
    <property type="match status" value="1"/>
</dbReference>
<keyword evidence="3" id="KW-1185">Reference proteome</keyword>
<accession>A0ABT7MXM2</accession>
<dbReference type="PANTHER" id="PTHR36503">
    <property type="entry name" value="BLR2520 PROTEIN"/>
    <property type="match status" value="1"/>
</dbReference>
<dbReference type="InterPro" id="IPR037523">
    <property type="entry name" value="VOC_core"/>
</dbReference>
<sequence length="134" mass="14379">MELQLSMVVLETSDLDASIRFYRRLGLDIPDASAERPMVAHRMPSGVTLLITDGFAKAYDKTWQPPAGGYSQMLEFYVGEDAVVDSTFADLVAAGYNGRMAPTKTIGPYAAMVDDPDGNVILLTSDEAASPDAA</sequence>
<dbReference type="InterPro" id="IPR029068">
    <property type="entry name" value="Glyas_Bleomycin-R_OHBP_Dase"/>
</dbReference>
<name>A0ABT7MXM2_9MICO</name>
<dbReference type="RefSeq" id="WP_286288052.1">
    <property type="nucleotide sequence ID" value="NZ_JASXSZ010000002.1"/>
</dbReference>
<comment type="caution">
    <text evidence="2">The sequence shown here is derived from an EMBL/GenBank/DDBJ whole genome shotgun (WGS) entry which is preliminary data.</text>
</comment>
<dbReference type="EMBL" id="JASXSZ010000002">
    <property type="protein sequence ID" value="MDL9979187.1"/>
    <property type="molecule type" value="Genomic_DNA"/>
</dbReference>
<dbReference type="PANTHER" id="PTHR36503:SF3">
    <property type="entry name" value="BLR0126 PROTEIN"/>
    <property type="match status" value="1"/>
</dbReference>
<evidence type="ECO:0000313" key="2">
    <source>
        <dbReference type="EMBL" id="MDL9979187.1"/>
    </source>
</evidence>
<dbReference type="InterPro" id="IPR004360">
    <property type="entry name" value="Glyas_Fos-R_dOase_dom"/>
</dbReference>
<reference evidence="2 3" key="1">
    <citation type="submission" date="2023-06" db="EMBL/GenBank/DDBJ databases">
        <title>Microbacterium sp. nov., isolated from a waste landfill.</title>
        <authorList>
            <person name="Wen W."/>
        </authorList>
    </citation>
    <scope>NUCLEOTIDE SEQUENCE [LARGE SCALE GENOMIC DNA]</scope>
    <source>
        <strain evidence="2 3">ASV49</strain>
    </source>
</reference>
<dbReference type="Pfam" id="PF00903">
    <property type="entry name" value="Glyoxalase"/>
    <property type="match status" value="1"/>
</dbReference>
<feature type="domain" description="VOC" evidence="1">
    <location>
        <begin position="4"/>
        <end position="126"/>
    </location>
</feature>